<dbReference type="InterPro" id="IPR001310">
    <property type="entry name" value="Histidine_triad_HIT"/>
</dbReference>
<keyword evidence="13" id="KW-0472">Membrane</keyword>
<dbReference type="InterPro" id="IPR055152">
    <property type="entry name" value="Transketolase-like_C_2"/>
</dbReference>
<organism evidence="15 16">
    <name type="scientific">Symbiodinium pilosum</name>
    <name type="common">Dinoflagellate</name>
    <dbReference type="NCBI Taxonomy" id="2952"/>
    <lineage>
        <taxon>Eukaryota</taxon>
        <taxon>Sar</taxon>
        <taxon>Alveolata</taxon>
        <taxon>Dinophyceae</taxon>
        <taxon>Suessiales</taxon>
        <taxon>Symbiodiniaceae</taxon>
        <taxon>Symbiodinium</taxon>
    </lineage>
</organism>
<dbReference type="Gene3D" id="3.40.50.10540">
    <property type="entry name" value="Crotonobetainyl-coa:carnitine coa-transferase, domain 1"/>
    <property type="match status" value="1"/>
</dbReference>
<proteinExistence type="inferred from homology"/>
<evidence type="ECO:0000256" key="10">
    <source>
        <dbReference type="PIRSR" id="PIRSR601310-1"/>
    </source>
</evidence>
<dbReference type="Gene3D" id="3.40.309.10">
    <property type="entry name" value="Aldehyde Dehydrogenase, Chain A, domain 2"/>
    <property type="match status" value="1"/>
</dbReference>
<dbReference type="InterPro" id="IPR036265">
    <property type="entry name" value="HIT-like_sf"/>
</dbReference>
<dbReference type="FunFam" id="3.40.605.10:FF:000007">
    <property type="entry name" value="NAD/NADP-dependent betaine aldehyde dehydrogenase"/>
    <property type="match status" value="1"/>
</dbReference>
<gene>
    <name evidence="15" type="primary">aceE</name>
    <name evidence="15" type="ORF">SPIL2461_LOCUS7136</name>
</gene>
<dbReference type="PANTHER" id="PTHR43825">
    <property type="entry name" value="PYRUVATE DEHYDROGENASE E1 COMPONENT"/>
    <property type="match status" value="1"/>
</dbReference>
<evidence type="ECO:0000313" key="15">
    <source>
        <dbReference type="EMBL" id="CAE7312894.1"/>
    </source>
</evidence>
<dbReference type="SUPFAM" id="SSF53720">
    <property type="entry name" value="ALDH-like"/>
    <property type="match status" value="1"/>
</dbReference>
<evidence type="ECO:0000259" key="14">
    <source>
        <dbReference type="PROSITE" id="PS51084"/>
    </source>
</evidence>
<dbReference type="InterPro" id="IPR016163">
    <property type="entry name" value="Ald_DH_C"/>
</dbReference>
<evidence type="ECO:0000256" key="6">
    <source>
        <dbReference type="ARBA" id="ARBA00023002"/>
    </source>
</evidence>
<reference evidence="15" key="1">
    <citation type="submission" date="2021-02" db="EMBL/GenBank/DDBJ databases">
        <authorList>
            <person name="Dougan E. K."/>
            <person name="Rhodes N."/>
            <person name="Thang M."/>
            <person name="Chan C."/>
        </authorList>
    </citation>
    <scope>NUCLEOTIDE SEQUENCE</scope>
</reference>
<dbReference type="InterPro" id="IPR003673">
    <property type="entry name" value="CoA-Trfase_fam_III"/>
</dbReference>
<feature type="transmembrane region" description="Helical" evidence="13">
    <location>
        <begin position="903"/>
        <end position="923"/>
    </location>
</feature>
<evidence type="ECO:0000256" key="12">
    <source>
        <dbReference type="PROSITE-ProRule" id="PRU00464"/>
    </source>
</evidence>
<dbReference type="GO" id="GO:0006352">
    <property type="term" value="P:DNA-templated transcription initiation"/>
    <property type="evidence" value="ECO:0007669"/>
    <property type="project" value="InterPro"/>
</dbReference>
<dbReference type="Pfam" id="PF01230">
    <property type="entry name" value="HIT"/>
    <property type="match status" value="1"/>
</dbReference>
<dbReference type="InterPro" id="IPR013325">
    <property type="entry name" value="RNA_pol_sigma_r2"/>
</dbReference>
<dbReference type="Pfam" id="PF22613">
    <property type="entry name" value="Transketolase_C_1"/>
    <property type="match status" value="1"/>
</dbReference>
<comment type="similarity">
    <text evidence="3">Belongs to the aldehyde dehydrogenase family.</text>
</comment>
<dbReference type="FunFam" id="3.40.50.970:FF:000011">
    <property type="entry name" value="Pyruvate dehydrogenase E1 component"/>
    <property type="match status" value="1"/>
</dbReference>
<keyword evidence="7" id="KW-0786">Thiamine pyrophosphate</keyword>
<dbReference type="InterPro" id="IPR041621">
    <property type="entry name" value="PDH_E1_M"/>
</dbReference>
<dbReference type="FunFam" id="3.40.309.10:FF:000012">
    <property type="entry name" value="Betaine aldehyde dehydrogenase"/>
    <property type="match status" value="1"/>
</dbReference>
<keyword evidence="16" id="KW-1185">Reference proteome</keyword>
<comment type="catalytic activity">
    <reaction evidence="9">
        <text>N(6)-[(R)-lipoyl]-L-lysyl-[protein] + pyruvate + H(+) = N(6)-[(R)-S(8)-acetyldihydrolipoyl]-L-lysyl-[protein] + CO2</text>
        <dbReference type="Rhea" id="RHEA:19189"/>
        <dbReference type="Rhea" id="RHEA-COMP:10474"/>
        <dbReference type="Rhea" id="RHEA-COMP:10478"/>
        <dbReference type="ChEBI" id="CHEBI:15361"/>
        <dbReference type="ChEBI" id="CHEBI:15378"/>
        <dbReference type="ChEBI" id="CHEBI:16526"/>
        <dbReference type="ChEBI" id="CHEBI:83099"/>
        <dbReference type="ChEBI" id="CHEBI:83111"/>
        <dbReference type="EC" id="1.2.4.1"/>
    </reaction>
</comment>
<dbReference type="PRINTS" id="PR00332">
    <property type="entry name" value="HISTRIAD"/>
</dbReference>
<dbReference type="InterPro" id="IPR015590">
    <property type="entry name" value="Aldehyde_DH_dom"/>
</dbReference>
<dbReference type="InterPro" id="IPR039384">
    <property type="entry name" value="HINT"/>
</dbReference>
<feature type="active site" description="Tele-AMP-histidine intermediate" evidence="10">
    <location>
        <position position="1143"/>
    </location>
</feature>
<dbReference type="InterPro" id="IPR029061">
    <property type="entry name" value="THDP-binding"/>
</dbReference>
<evidence type="ECO:0000256" key="8">
    <source>
        <dbReference type="ARBA" id="ARBA00023317"/>
    </source>
</evidence>
<evidence type="ECO:0000313" key="16">
    <source>
        <dbReference type="Proteomes" id="UP000649617"/>
    </source>
</evidence>
<dbReference type="NCBIfam" id="TIGR00759">
    <property type="entry name" value="aceE"/>
    <property type="match status" value="1"/>
</dbReference>
<keyword evidence="13" id="KW-1133">Transmembrane helix</keyword>
<dbReference type="InterPro" id="IPR004660">
    <property type="entry name" value="PDH_E1"/>
</dbReference>
<dbReference type="Pfam" id="PF02515">
    <property type="entry name" value="CoA_transf_3"/>
    <property type="match status" value="1"/>
</dbReference>
<dbReference type="CDD" id="cd01277">
    <property type="entry name" value="HINT_subgroup"/>
    <property type="match status" value="1"/>
</dbReference>
<comment type="cofactor">
    <cofactor evidence="1">
        <name>thiamine diphosphate</name>
        <dbReference type="ChEBI" id="CHEBI:58937"/>
    </cofactor>
</comment>
<keyword evidence="13" id="KW-0812">Transmembrane</keyword>
<sequence length="2079" mass="226942">MAISSGRIRPNLSFSIKRYSAPHKFTTKGTKNVENALKFYINGQWVEPSTTDTLDVINPATEQSIGKIAMGGEADVNAAVAAAKAAFETYSQTTKEERIALLEAIIAKYAERMGDVATAISQEMGAPLGLANAAQAPSALGHFMTTLEVLKNFEFEEDIGTSHVIREPAGVCGLITPWNWPLNQIACKVAPALAAGCTMVLKPSEVAPMNAIVFAEILHDAGVPPGVFNLINGDGPNVGAPLSSHPDVDMMSFTGSTRAGVEVAKNAAPTVKRVAQELGGKSANIILDDADFTKSISRDVFGMCMNSGQSCNAPTRMLVPNARMDEAAAIAKAAAEQVKVGDPTAEGTTIGPVVSEVQFNKIQNLIQKGIDEGAKLEIGGTGRPDGLNVGYYIKPTVFSHVTNDMTIAQEEIFGPVLSLIGYEDEEDAVRIANDTLYGLSGYISSSDPERAKRVARRIRTGNVHLNGAPVDNNAPFGGYKQSGNGREWGGSMQPLEGIKVVSIEQAVAAPLCSKRLLLAGAEVFKVERPEGDFARFYDTAVAGESTYFVWLNGGKKSVVFDLREPDQLDLLQELISRSDVLVQNLKPGALDKLGLGLEKLHECYPHLISVSITGFHPDGPGAQRKAYDLLMQAEAGLASITGSPDAPGRVGVSVVDIATGMFAYEAVLEAVLVRRSSGTGERINVSLFDAVAQYMSVPYLLTRYGSGPPGRVGLAHPGICPYGVFESADHTAFVMSVQNEAEWQRLCQLDTTLQPLAQDDRCLDNETRVAHRVFVDAALQVYFASCAYEDLAVKLDAADVAFAPVNSVSAFAEHADLRTINVDVHGINIELPVVPGRAANQEELQMTIRATLDSGQALSSELLEQLTAALQPQSNDIRRGVILLAFGLAFICLAFLIGDEDAFGPMLGFATFPIFTGCAYLLMGTRAERHTAYTVLVTRYQGFVRSMLLGLTRQPALADDLTQDTFLTAWQKLNTLTAPEKFGGWLKQLAYRHFLHSYRRQQTEQKHLPEAVDPVVEAEHPADVDAELNELLALCNPIEREIMVLYYGFEFTHKEIAAPAFKVYEDEYSLAFMDVMPQVDGHTLVIPKCEAKDLSDADPVVLAKTIQSVQLVAAAVKEAFSAPGIMLAQLNGAAAGQTVFHLHFHIMPRHDGLALGMHAREMQDFAILEAHAEQIRKCLADQDASSLDAGYLSEDKQEWLESLESIHAEFGDAGVREILRSLQDHALRLNVPLGEATLNTPYVNTIAVEDEPAYPGDLALEARIEKIIRWNAMAMVLRAQDAGVGVGGHIATYASCATMLEVGFNHFFQGFDENNDPDMVLPQPHAAPGIYARAWLEGRLTTAQLENYRRELGAGGGLSSYPHPRSMPDFWEMPNASMGLSTPAAIYEARFAKYLENRGLKPKSNRKIWCFIGDGESDEPEVMGTINIAAREKLDNLILVINCNLQRLDGPVRGNGKIIQELERMFRGADWNVLKVIWGSGWDPLLARDKNGVLRKRMDQCLDGDYQMYSVLPGNVQREHWVEGNPELKRMMDTLTDAELKEIKRGGQDPKKIYAAFDAAAQARGKPTVILVKTVKGDGIGAQGKNTAHQYKNMGPEERVKVARELGIPLDDEQARQAAFYKPEADSEEMLYLQARRKALFGSVPRRRQVSPSLPAPERTVLKELLKGSGERSVSTTMSMVRLLGTLLRDKTLGKYVVPIVPDEARTFGMDGLFKIAGIYAPEGQKYKPVDADSLLPYREASDGQILQEGICETGAMASFMAAGSAYAVHGLPMIPFYIFYSMFGFQRVGDMVWSCGDMMCRGFLLGGTAGRTTLNGEGLQHEDGHSHVLASTIPNLISYDPAFGYEVAIIVREGLRRMFEEQEDVFYYLTLYNENYLMPGIDDVCNTSGLSESAIETGVLQGAYRFAHAEVDPDAPWVNILASGSIFQQALDAQTLLTEMGFNVALYSVTSFIELEREAQSCARYNRLHPLDEQRTSHVEALFAQAPGVFVAVTDYMKSLAAGIAPWLPGELEVLGTDGYGLSESRPALRQHFEVDGQHVCAAALTGLYRNKLIDGQVLNRHLQSLKINADRPDPRDR</sequence>
<evidence type="ECO:0000256" key="2">
    <source>
        <dbReference type="ARBA" id="ARBA00008383"/>
    </source>
</evidence>
<accession>A0A812NLC5</accession>
<evidence type="ECO:0000256" key="4">
    <source>
        <dbReference type="ARBA" id="ARBA00012281"/>
    </source>
</evidence>
<name>A0A812NLC5_SYMPI</name>
<feature type="short sequence motif" description="Histidine triad motif" evidence="11 12">
    <location>
        <begin position="1141"/>
        <end position="1145"/>
    </location>
</feature>
<dbReference type="InterPro" id="IPR035807">
    <property type="entry name" value="PDC_E1_N"/>
</dbReference>
<dbReference type="Pfam" id="PF00171">
    <property type="entry name" value="Aldedh"/>
    <property type="match status" value="1"/>
</dbReference>
<dbReference type="InterPro" id="IPR016162">
    <property type="entry name" value="Ald_DH_N"/>
</dbReference>
<dbReference type="InterPro" id="IPR009014">
    <property type="entry name" value="Transketo_C/PFOR_II"/>
</dbReference>
<feature type="domain" description="HIT" evidence="14">
    <location>
        <begin position="1049"/>
        <end position="1156"/>
    </location>
</feature>
<dbReference type="CDD" id="cd07138">
    <property type="entry name" value="ALDH_CddD_SSP0762"/>
    <property type="match status" value="1"/>
</dbReference>
<dbReference type="InterPro" id="IPR044855">
    <property type="entry name" value="CoA-Trfase_III_dom3_sf"/>
</dbReference>
<dbReference type="InterPro" id="IPR051157">
    <property type="entry name" value="PDH/Transketolase"/>
</dbReference>
<dbReference type="Gene3D" id="3.30.428.10">
    <property type="entry name" value="HIT-like"/>
    <property type="match status" value="1"/>
</dbReference>
<dbReference type="Gene3D" id="3.40.605.10">
    <property type="entry name" value="Aldehyde Dehydrogenase, Chain A, domain 1"/>
    <property type="match status" value="1"/>
</dbReference>
<dbReference type="SUPFAM" id="SSF52518">
    <property type="entry name" value="Thiamin diphosphate-binding fold (THDP-binding)"/>
    <property type="match status" value="2"/>
</dbReference>
<comment type="similarity">
    <text evidence="2">Belongs to the CoA-transferase III family.</text>
</comment>
<dbReference type="Gene3D" id="3.40.50.970">
    <property type="match status" value="2"/>
</dbReference>
<dbReference type="NCBIfam" id="TIGR02937">
    <property type="entry name" value="sigma70-ECF"/>
    <property type="match status" value="1"/>
</dbReference>
<dbReference type="PROSITE" id="PS51084">
    <property type="entry name" value="HIT_2"/>
    <property type="match status" value="1"/>
</dbReference>
<dbReference type="PANTHER" id="PTHR43825:SF3">
    <property type="entry name" value="PYRUVATE DEHYDROGENASE E1 COMPONENT"/>
    <property type="match status" value="1"/>
</dbReference>
<comment type="caution">
    <text evidence="15">The sequence shown here is derived from an EMBL/GenBank/DDBJ whole genome shotgun (WGS) entry which is preliminary data.</text>
</comment>
<dbReference type="EC" id="1.2.4.1" evidence="4"/>
<dbReference type="OrthoDB" id="423271at2759"/>
<dbReference type="Pfam" id="PF17831">
    <property type="entry name" value="PDH_E1_M"/>
    <property type="match status" value="1"/>
</dbReference>
<dbReference type="Proteomes" id="UP000649617">
    <property type="component" value="Unassembled WGS sequence"/>
</dbReference>
<dbReference type="Gene3D" id="3.30.1540.10">
    <property type="entry name" value="formyl-coa transferase, domain 3"/>
    <property type="match status" value="1"/>
</dbReference>
<dbReference type="EMBL" id="CAJNIZ010011112">
    <property type="protein sequence ID" value="CAE7312894.1"/>
    <property type="molecule type" value="Genomic_DNA"/>
</dbReference>
<evidence type="ECO:0000256" key="7">
    <source>
        <dbReference type="ARBA" id="ARBA00023052"/>
    </source>
</evidence>
<evidence type="ECO:0000256" key="5">
    <source>
        <dbReference type="ARBA" id="ARBA00017172"/>
    </source>
</evidence>
<evidence type="ECO:0000256" key="13">
    <source>
        <dbReference type="SAM" id="Phobius"/>
    </source>
</evidence>
<keyword evidence="6" id="KW-0560">Oxidoreductase</keyword>
<dbReference type="SUPFAM" id="SSF52922">
    <property type="entry name" value="TK C-terminal domain-like"/>
    <property type="match status" value="1"/>
</dbReference>
<dbReference type="Gene3D" id="1.10.1740.10">
    <property type="match status" value="1"/>
</dbReference>
<dbReference type="Pfam" id="PF00456">
    <property type="entry name" value="Transketolase_N"/>
    <property type="match status" value="1"/>
</dbReference>
<dbReference type="SUPFAM" id="SSF89796">
    <property type="entry name" value="CoA-transferase family III (CaiB/BaiF)"/>
    <property type="match status" value="1"/>
</dbReference>
<feature type="transmembrane region" description="Helical" evidence="13">
    <location>
        <begin position="880"/>
        <end position="897"/>
    </location>
</feature>
<dbReference type="GO" id="GO:0003700">
    <property type="term" value="F:DNA-binding transcription factor activity"/>
    <property type="evidence" value="ECO:0007669"/>
    <property type="project" value="InterPro"/>
</dbReference>
<dbReference type="GO" id="GO:0004739">
    <property type="term" value="F:pyruvate dehydrogenase (acetyl-transferring) activity"/>
    <property type="evidence" value="ECO:0007669"/>
    <property type="project" value="UniProtKB-EC"/>
</dbReference>
<dbReference type="Pfam" id="PF04542">
    <property type="entry name" value="Sigma70_r2"/>
    <property type="match status" value="1"/>
</dbReference>
<dbReference type="InterPro" id="IPR007627">
    <property type="entry name" value="RNA_pol_sigma70_r2"/>
</dbReference>
<evidence type="ECO:0000256" key="3">
    <source>
        <dbReference type="ARBA" id="ARBA00009986"/>
    </source>
</evidence>
<evidence type="ECO:0000256" key="1">
    <source>
        <dbReference type="ARBA" id="ARBA00001964"/>
    </source>
</evidence>
<dbReference type="InterPro" id="IPR023606">
    <property type="entry name" value="CoA-Trfase_III_dom_1_sf"/>
</dbReference>
<dbReference type="InterPro" id="IPR016161">
    <property type="entry name" value="Ald_DH/histidinol_DH"/>
</dbReference>
<dbReference type="SUPFAM" id="SSF54197">
    <property type="entry name" value="HIT-like"/>
    <property type="match status" value="1"/>
</dbReference>
<dbReference type="InterPro" id="IPR014284">
    <property type="entry name" value="RNA_pol_sigma-70_dom"/>
</dbReference>
<dbReference type="InterPro" id="IPR011146">
    <property type="entry name" value="HIT-like"/>
</dbReference>
<dbReference type="Gene3D" id="3.40.50.920">
    <property type="match status" value="1"/>
</dbReference>
<evidence type="ECO:0000256" key="9">
    <source>
        <dbReference type="ARBA" id="ARBA00051231"/>
    </source>
</evidence>
<dbReference type="SUPFAM" id="SSF88946">
    <property type="entry name" value="Sigma2 domain of RNA polymerase sigma factors"/>
    <property type="match status" value="1"/>
</dbReference>
<dbReference type="InterPro" id="IPR005474">
    <property type="entry name" value="Transketolase_N"/>
</dbReference>
<evidence type="ECO:0000256" key="11">
    <source>
        <dbReference type="PIRSR" id="PIRSR601310-3"/>
    </source>
</evidence>
<keyword evidence="8" id="KW-0670">Pyruvate</keyword>
<protein>
    <recommendedName>
        <fullName evidence="5">Pyruvate dehydrogenase E1 component</fullName>
        <ecNumber evidence="4">1.2.4.1</ecNumber>
    </recommendedName>
</protein>
<dbReference type="GO" id="GO:0016620">
    <property type="term" value="F:oxidoreductase activity, acting on the aldehyde or oxo group of donors, NAD or NADP as acceptor"/>
    <property type="evidence" value="ECO:0007669"/>
    <property type="project" value="InterPro"/>
</dbReference>
<dbReference type="CDD" id="cd02017">
    <property type="entry name" value="TPP_E1_EcPDC_like"/>
    <property type="match status" value="1"/>
</dbReference>